<protein>
    <submittedName>
        <fullName evidence="2">Uncharacterized protein</fullName>
    </submittedName>
</protein>
<accession>A0A2T1LVP0</accession>
<feature type="transmembrane region" description="Helical" evidence="1">
    <location>
        <begin position="296"/>
        <end position="313"/>
    </location>
</feature>
<keyword evidence="1" id="KW-0472">Membrane</keyword>
<feature type="transmembrane region" description="Helical" evidence="1">
    <location>
        <begin position="101"/>
        <end position="119"/>
    </location>
</feature>
<evidence type="ECO:0000313" key="3">
    <source>
        <dbReference type="Proteomes" id="UP000239001"/>
    </source>
</evidence>
<dbReference type="AlphaFoldDB" id="A0A2T1LVP0"/>
<gene>
    <name evidence="2" type="ORF">C7H19_15350</name>
</gene>
<keyword evidence="3" id="KW-1185">Reference proteome</keyword>
<feature type="transmembrane region" description="Helical" evidence="1">
    <location>
        <begin position="268"/>
        <end position="289"/>
    </location>
</feature>
<feature type="transmembrane region" description="Helical" evidence="1">
    <location>
        <begin position="69"/>
        <end position="89"/>
    </location>
</feature>
<dbReference type="EMBL" id="PXOH01000017">
    <property type="protein sequence ID" value="PSF35799.1"/>
    <property type="molecule type" value="Genomic_DNA"/>
</dbReference>
<keyword evidence="1" id="KW-0812">Transmembrane</keyword>
<reference evidence="2 3" key="1">
    <citation type="submission" date="2018-03" db="EMBL/GenBank/DDBJ databases">
        <title>The ancient ancestry and fast evolution of plastids.</title>
        <authorList>
            <person name="Moore K.R."/>
            <person name="Magnabosco C."/>
            <person name="Momper L."/>
            <person name="Gold D.A."/>
            <person name="Bosak T."/>
            <person name="Fournier G.P."/>
        </authorList>
    </citation>
    <scope>NUCLEOTIDE SEQUENCE [LARGE SCALE GENOMIC DNA]</scope>
    <source>
        <strain evidence="2 3">CCALA 016</strain>
    </source>
</reference>
<evidence type="ECO:0000256" key="1">
    <source>
        <dbReference type="SAM" id="Phobius"/>
    </source>
</evidence>
<sequence length="385" mass="42060">MYFFTAELSENPFLENYNEQQNEVLIKQLEAAVNKSQEIADSWDEIWQRSFHLVLPSGDGDVAIAGNWLFGKLCTLGFWIALSCVIFYGFSQYKYWLEGNYLQYILSIFNPLIVVIFLSNNGALMVGGFELLRNVGNYANEQILTGSLQGMNLQNAFRLANASFGFKYAFNTQLEQCMSYSGDIQTACINNLVGQAEAMKDFLLKESIVSRYEGSFFDKILPGASQLLDPEFWESIGKQISPFNVLGNDLEAFLFSVLKSLLEAYQHLMEVALILMGYMLPLTMGCLLLPFGANVILSWISGYIAIIIANLSYNGVTGLMATSAVFSTPDDPLPFATVLGLYAPVLASAIAAGGGAAIWSGISSATSGAISAGFDVASTALKLVK</sequence>
<name>A0A2T1LVP0_9CHRO</name>
<dbReference type="RefSeq" id="WP_106457764.1">
    <property type="nucleotide sequence ID" value="NZ_PXOH01000017.1"/>
</dbReference>
<organism evidence="2 3">
    <name type="scientific">Aphanothece hegewaldii CCALA 016</name>
    <dbReference type="NCBI Taxonomy" id="2107694"/>
    <lineage>
        <taxon>Bacteria</taxon>
        <taxon>Bacillati</taxon>
        <taxon>Cyanobacteriota</taxon>
        <taxon>Cyanophyceae</taxon>
        <taxon>Oscillatoriophycideae</taxon>
        <taxon>Chroococcales</taxon>
        <taxon>Aphanothecaceae</taxon>
        <taxon>Aphanothece</taxon>
    </lineage>
</organism>
<dbReference type="Proteomes" id="UP000239001">
    <property type="component" value="Unassembled WGS sequence"/>
</dbReference>
<keyword evidence="1" id="KW-1133">Transmembrane helix</keyword>
<proteinExistence type="predicted"/>
<reference evidence="2 3" key="2">
    <citation type="submission" date="2018-03" db="EMBL/GenBank/DDBJ databases">
        <authorList>
            <person name="Keele B.F."/>
        </authorList>
    </citation>
    <scope>NUCLEOTIDE SEQUENCE [LARGE SCALE GENOMIC DNA]</scope>
    <source>
        <strain evidence="2 3">CCALA 016</strain>
    </source>
</reference>
<feature type="transmembrane region" description="Helical" evidence="1">
    <location>
        <begin position="333"/>
        <end position="359"/>
    </location>
</feature>
<evidence type="ECO:0000313" key="2">
    <source>
        <dbReference type="EMBL" id="PSF35799.1"/>
    </source>
</evidence>
<comment type="caution">
    <text evidence="2">The sequence shown here is derived from an EMBL/GenBank/DDBJ whole genome shotgun (WGS) entry which is preliminary data.</text>
</comment>